<evidence type="ECO:0000256" key="4">
    <source>
        <dbReference type="ARBA" id="ARBA00023002"/>
    </source>
</evidence>
<dbReference type="InterPro" id="IPR023753">
    <property type="entry name" value="FAD/NAD-binding_dom"/>
</dbReference>
<name>A0ABU6HF02_9RHOB</name>
<protein>
    <submittedName>
        <fullName evidence="7">FAD-dependent oxidoreductase</fullName>
    </submittedName>
</protein>
<gene>
    <name evidence="7" type="ORF">VK792_07075</name>
</gene>
<dbReference type="RefSeq" id="WP_326296708.1">
    <property type="nucleotide sequence ID" value="NZ_JAYLLH010000007.1"/>
</dbReference>
<dbReference type="Gene3D" id="3.50.50.100">
    <property type="match status" value="1"/>
</dbReference>
<dbReference type="SUPFAM" id="SSF51206">
    <property type="entry name" value="cAMP-binding domain-like"/>
    <property type="match status" value="1"/>
</dbReference>
<dbReference type="InterPro" id="IPR018490">
    <property type="entry name" value="cNMP-bd_dom_sf"/>
</dbReference>
<evidence type="ECO:0000313" key="7">
    <source>
        <dbReference type="EMBL" id="MEC3861043.1"/>
    </source>
</evidence>
<keyword evidence="8" id="KW-1185">Reference proteome</keyword>
<organism evidence="7 8">
    <name type="scientific">Mesobacterium hydrothermale</name>
    <dbReference type="NCBI Taxonomy" id="3111907"/>
    <lineage>
        <taxon>Bacteria</taxon>
        <taxon>Pseudomonadati</taxon>
        <taxon>Pseudomonadota</taxon>
        <taxon>Alphaproteobacteria</taxon>
        <taxon>Rhodobacterales</taxon>
        <taxon>Roseobacteraceae</taxon>
        <taxon>Mesobacterium</taxon>
    </lineage>
</organism>
<proteinExistence type="inferred from homology"/>
<keyword evidence="4" id="KW-0560">Oxidoreductase</keyword>
<evidence type="ECO:0000256" key="5">
    <source>
        <dbReference type="ARBA" id="ARBA00023027"/>
    </source>
</evidence>
<dbReference type="InterPro" id="IPR000595">
    <property type="entry name" value="cNMP-bd_dom"/>
</dbReference>
<evidence type="ECO:0000259" key="6">
    <source>
        <dbReference type="PROSITE" id="PS50042"/>
    </source>
</evidence>
<dbReference type="PROSITE" id="PS50042">
    <property type="entry name" value="CNMP_BINDING_3"/>
    <property type="match status" value="1"/>
</dbReference>
<dbReference type="InterPro" id="IPR054585">
    <property type="entry name" value="NDH2-like_C"/>
</dbReference>
<sequence length="544" mass="60220">MAQRILVLGGGFAGMFAAKEIKKKLGTHVRVELISDQNYFVFQPLLPEVGAGSINAVQAVSPLRFLLKGITVRKARVENVDFERRVVTVFQGVQRRPTEVPYDQLVIALGQGSDLSRMPGLSDHALTMKNLEDARRLRAHVIERLEHADITNLPEVKREALTFCVIGAGFSGVETVGEMKEMIDRSLKYYPNIKPEEVRTIVVEFAPRVLNELPEKLGAYAAEKLKARGIEIMLNTGVKSATGTRLITSTGEEIPTRTIVATIGNAPLPVVQRMDLPKAHGRIKVDRNLNVEGHVNVWALGDCALIPMKDGAEARDDFAPPTAQFAVREARHLGNNMAASLRAKTMTPFKYKSQGALASLGAHKGVAQVWGLNLSGLPAWLLWRAYYLSFLPSFPTKLRVLTNWIYDLFTPRSVVQLTSGADRGVRFVHYREGDRVFETGTRADGFYTIVSGEVELTYTDDAGQQVTKVIGPGGHFGERLLLGHRRRSGTVKALSDCKIMVIAREDFVKLAEGFPLMRDYFQGHMKAVYGIDWHSEEAEQKAAG</sequence>
<dbReference type="PANTHER" id="PTHR43706">
    <property type="entry name" value="NADH DEHYDROGENASE"/>
    <property type="match status" value="1"/>
</dbReference>
<feature type="domain" description="Cyclic nucleotide-binding" evidence="6">
    <location>
        <begin position="428"/>
        <end position="510"/>
    </location>
</feature>
<dbReference type="Pfam" id="PF07992">
    <property type="entry name" value="Pyr_redox_2"/>
    <property type="match status" value="1"/>
</dbReference>
<reference evidence="7 8" key="1">
    <citation type="submission" date="2024-01" db="EMBL/GenBank/DDBJ databases">
        <title>Mesobacterium rodlantinim sp. nov., isolated from shallow sea hydrothermal systems off Kueishantao Island.</title>
        <authorList>
            <person name="Su Z."/>
            <person name="Tang K."/>
        </authorList>
    </citation>
    <scope>NUCLEOTIDE SEQUENCE [LARGE SCALE GENOMIC DNA]</scope>
    <source>
        <strain evidence="7 8">TK19101</strain>
    </source>
</reference>
<dbReference type="CDD" id="cd00038">
    <property type="entry name" value="CAP_ED"/>
    <property type="match status" value="1"/>
</dbReference>
<dbReference type="Pfam" id="PF00027">
    <property type="entry name" value="cNMP_binding"/>
    <property type="match status" value="1"/>
</dbReference>
<dbReference type="PRINTS" id="PR00368">
    <property type="entry name" value="FADPNR"/>
</dbReference>
<dbReference type="EMBL" id="JAYLLH010000007">
    <property type="protein sequence ID" value="MEC3861043.1"/>
    <property type="molecule type" value="Genomic_DNA"/>
</dbReference>
<dbReference type="PANTHER" id="PTHR43706:SF45">
    <property type="entry name" value="NADH DEHYDROGENASE-LIKE PROTEIN RV1812C"/>
    <property type="match status" value="1"/>
</dbReference>
<evidence type="ECO:0000313" key="8">
    <source>
        <dbReference type="Proteomes" id="UP001348149"/>
    </source>
</evidence>
<accession>A0ABU6HF02</accession>
<dbReference type="SMART" id="SM00100">
    <property type="entry name" value="cNMP"/>
    <property type="match status" value="1"/>
</dbReference>
<dbReference type="InterPro" id="IPR045024">
    <property type="entry name" value="NDH-2"/>
</dbReference>
<dbReference type="Gene3D" id="2.60.120.10">
    <property type="entry name" value="Jelly Rolls"/>
    <property type="match status" value="1"/>
</dbReference>
<dbReference type="Proteomes" id="UP001348149">
    <property type="component" value="Unassembled WGS sequence"/>
</dbReference>
<dbReference type="SUPFAM" id="SSF51905">
    <property type="entry name" value="FAD/NAD(P)-binding domain"/>
    <property type="match status" value="2"/>
</dbReference>
<keyword evidence="5" id="KW-0520">NAD</keyword>
<keyword evidence="3" id="KW-0274">FAD</keyword>
<evidence type="ECO:0000256" key="2">
    <source>
        <dbReference type="ARBA" id="ARBA00022630"/>
    </source>
</evidence>
<dbReference type="InterPro" id="IPR014710">
    <property type="entry name" value="RmlC-like_jellyroll"/>
</dbReference>
<dbReference type="InterPro" id="IPR036188">
    <property type="entry name" value="FAD/NAD-bd_sf"/>
</dbReference>
<dbReference type="Pfam" id="PF22366">
    <property type="entry name" value="NDH2_C"/>
    <property type="match status" value="1"/>
</dbReference>
<evidence type="ECO:0000256" key="3">
    <source>
        <dbReference type="ARBA" id="ARBA00022827"/>
    </source>
</evidence>
<comment type="caution">
    <text evidence="7">The sequence shown here is derived from an EMBL/GenBank/DDBJ whole genome shotgun (WGS) entry which is preliminary data.</text>
</comment>
<keyword evidence="2" id="KW-0285">Flavoprotein</keyword>
<comment type="similarity">
    <text evidence="1">Belongs to the NADH dehydrogenase family.</text>
</comment>
<evidence type="ECO:0000256" key="1">
    <source>
        <dbReference type="ARBA" id="ARBA00005272"/>
    </source>
</evidence>